<feature type="region of interest" description="Disordered" evidence="1">
    <location>
        <begin position="35"/>
        <end position="69"/>
    </location>
</feature>
<keyword evidence="3" id="KW-1185">Reference proteome</keyword>
<dbReference type="RefSeq" id="XP_041550552.1">
    <property type="nucleotide sequence ID" value="XM_041695501.1"/>
</dbReference>
<evidence type="ECO:0000313" key="3">
    <source>
        <dbReference type="Proteomes" id="UP000654913"/>
    </source>
</evidence>
<sequence length="105" mass="12013">MENEGDDCPQCWANHDEWIIRYTNAHTRVSLMIQTGQRKIPHSARPKRREKSPHQFGRSIKSQRGETSKIRLKRAEAICPGHPQSFHDKAVFVLAALSVDHAPAF</sequence>
<dbReference type="KEGG" id="apuu:APUU_11186S"/>
<dbReference type="EMBL" id="AP024443">
    <property type="protein sequence ID" value="BCS18358.1"/>
    <property type="molecule type" value="Genomic_DNA"/>
</dbReference>
<proteinExistence type="predicted"/>
<dbReference type="AlphaFoldDB" id="A0A7R7XBU2"/>
<reference evidence="2" key="1">
    <citation type="submission" date="2021-01" db="EMBL/GenBank/DDBJ databases">
        <authorList>
            <consortium name="Aspergillus puulaauensis MK2 genome sequencing consortium"/>
            <person name="Kazuki M."/>
            <person name="Futagami T."/>
        </authorList>
    </citation>
    <scope>NUCLEOTIDE SEQUENCE</scope>
    <source>
        <strain evidence="2">MK2</strain>
    </source>
</reference>
<dbReference type="Proteomes" id="UP000654913">
    <property type="component" value="Chromosome 1"/>
</dbReference>
<evidence type="ECO:0000256" key="1">
    <source>
        <dbReference type="SAM" id="MobiDB-lite"/>
    </source>
</evidence>
<organism evidence="2 3">
    <name type="scientific">Aspergillus puulaauensis</name>
    <dbReference type="NCBI Taxonomy" id="1220207"/>
    <lineage>
        <taxon>Eukaryota</taxon>
        <taxon>Fungi</taxon>
        <taxon>Dikarya</taxon>
        <taxon>Ascomycota</taxon>
        <taxon>Pezizomycotina</taxon>
        <taxon>Eurotiomycetes</taxon>
        <taxon>Eurotiomycetidae</taxon>
        <taxon>Eurotiales</taxon>
        <taxon>Aspergillaceae</taxon>
        <taxon>Aspergillus</taxon>
    </lineage>
</organism>
<feature type="compositionally biased region" description="Basic residues" evidence="1">
    <location>
        <begin position="39"/>
        <end position="51"/>
    </location>
</feature>
<name>A0A7R7XBU2_9EURO</name>
<reference evidence="2" key="2">
    <citation type="submission" date="2021-02" db="EMBL/GenBank/DDBJ databases">
        <title>Aspergillus puulaauensis MK2 genome sequence.</title>
        <authorList>
            <person name="Futagami T."/>
            <person name="Mori K."/>
            <person name="Kadooka C."/>
            <person name="Tanaka T."/>
        </authorList>
    </citation>
    <scope>NUCLEOTIDE SEQUENCE</scope>
    <source>
        <strain evidence="2">MK2</strain>
    </source>
</reference>
<gene>
    <name evidence="2" type="ORF">APUU_11186S</name>
</gene>
<accession>A0A7R7XBU2</accession>
<evidence type="ECO:0000313" key="2">
    <source>
        <dbReference type="EMBL" id="BCS18358.1"/>
    </source>
</evidence>
<dbReference type="GeneID" id="64968363"/>
<protein>
    <submittedName>
        <fullName evidence="2">Uncharacterized protein</fullName>
    </submittedName>
</protein>